<evidence type="ECO:0000313" key="3">
    <source>
        <dbReference type="Proteomes" id="UP000224634"/>
    </source>
</evidence>
<dbReference type="Proteomes" id="UP000224634">
    <property type="component" value="Unassembled WGS sequence"/>
</dbReference>
<sequence length="140" mass="15465">MCFTDSTGSRHNLPHRRKPSIFYGSSFSFSTTSISDDDDDSSSHAPRLAFLSYDSYDKKPRFMQPPADDRAMRMRNGIGVLGSVGTDEEAGRRRVSLPDFEWKKESGGEGKLGGGWVGAEGKENKPVDEDGKKGVEEEKI</sequence>
<feature type="compositionally biased region" description="Gly residues" evidence="1">
    <location>
        <begin position="109"/>
        <end position="118"/>
    </location>
</feature>
<organism evidence="2 3">
    <name type="scientific">Polytolypa hystricis (strain UAMH7299)</name>
    <dbReference type="NCBI Taxonomy" id="1447883"/>
    <lineage>
        <taxon>Eukaryota</taxon>
        <taxon>Fungi</taxon>
        <taxon>Dikarya</taxon>
        <taxon>Ascomycota</taxon>
        <taxon>Pezizomycotina</taxon>
        <taxon>Eurotiomycetes</taxon>
        <taxon>Eurotiomycetidae</taxon>
        <taxon>Onygenales</taxon>
        <taxon>Onygenales incertae sedis</taxon>
        <taxon>Polytolypa</taxon>
    </lineage>
</organism>
<gene>
    <name evidence="2" type="ORF">AJ80_06151</name>
</gene>
<dbReference type="EMBL" id="PDNA01000099">
    <property type="protein sequence ID" value="PGH13882.1"/>
    <property type="molecule type" value="Genomic_DNA"/>
</dbReference>
<comment type="caution">
    <text evidence="2">The sequence shown here is derived from an EMBL/GenBank/DDBJ whole genome shotgun (WGS) entry which is preliminary data.</text>
</comment>
<reference evidence="2 3" key="1">
    <citation type="submission" date="2017-10" db="EMBL/GenBank/DDBJ databases">
        <title>Comparative genomics in systemic dimorphic fungi from Ajellomycetaceae.</title>
        <authorList>
            <person name="Munoz J.F."/>
            <person name="Mcewen J.G."/>
            <person name="Clay O.K."/>
            <person name="Cuomo C.A."/>
        </authorList>
    </citation>
    <scope>NUCLEOTIDE SEQUENCE [LARGE SCALE GENOMIC DNA]</scope>
    <source>
        <strain evidence="2 3">UAMH7299</strain>
    </source>
</reference>
<keyword evidence="3" id="KW-1185">Reference proteome</keyword>
<accession>A0A2B7XZ27</accession>
<feature type="region of interest" description="Disordered" evidence="1">
    <location>
        <begin position="101"/>
        <end position="140"/>
    </location>
</feature>
<proteinExistence type="predicted"/>
<name>A0A2B7XZ27_POLH7</name>
<dbReference type="AlphaFoldDB" id="A0A2B7XZ27"/>
<evidence type="ECO:0000256" key="1">
    <source>
        <dbReference type="SAM" id="MobiDB-lite"/>
    </source>
</evidence>
<evidence type="ECO:0000313" key="2">
    <source>
        <dbReference type="EMBL" id="PGH13882.1"/>
    </source>
</evidence>
<protein>
    <submittedName>
        <fullName evidence="2">Uncharacterized protein</fullName>
    </submittedName>
</protein>
<feature type="compositionally biased region" description="Basic and acidic residues" evidence="1">
    <location>
        <begin position="120"/>
        <end position="140"/>
    </location>
</feature>